<sequence>MTTLTKIIAIGLVSCLFLSCNLGKGIDGDGHVVISERTINEPFDAIKISNGLDLQLTQSEAVSLTVETDTNLQDFIETSVENGVLNIYTTENIRRSTLKKVRLSFNSIKAIKATSGSDVWGKNLIQTSQLTLESTSGADIKLEVKTDSLTCTTTSGSDIELSGSTKHFAAKATSGSDIEAAQLISETAVASVTSGADIEVYASKTLTANATSGGDITYYGNPETVSASDNSAGSIKKH</sequence>
<dbReference type="OrthoDB" id="942536at2"/>
<dbReference type="Gene3D" id="2.160.20.120">
    <property type="match status" value="1"/>
</dbReference>
<protein>
    <submittedName>
        <fullName evidence="2">Putative autotransporter adhesin-like protein</fullName>
    </submittedName>
</protein>
<dbReference type="PROSITE" id="PS51257">
    <property type="entry name" value="PROKAR_LIPOPROTEIN"/>
    <property type="match status" value="1"/>
</dbReference>
<evidence type="ECO:0000259" key="1">
    <source>
        <dbReference type="Pfam" id="PF10988"/>
    </source>
</evidence>
<dbReference type="AlphaFoldDB" id="A0A368ZFT1"/>
<accession>A0A368ZFT1</accession>
<proteinExistence type="predicted"/>
<gene>
    <name evidence="2" type="ORF">DFQ08_102356</name>
</gene>
<name>A0A368ZFT1_9FLAO</name>
<reference evidence="2 3" key="1">
    <citation type="submission" date="2018-07" db="EMBL/GenBank/DDBJ databases">
        <title>Genomic Encyclopedia of Type Strains, Phase III (KMG-III): the genomes of soil and plant-associated and newly described type strains.</title>
        <authorList>
            <person name="Whitman W."/>
        </authorList>
    </citation>
    <scope>NUCLEOTIDE SEQUENCE [LARGE SCALE GENOMIC DNA]</scope>
    <source>
        <strain evidence="2 3">CECT 7958</strain>
    </source>
</reference>
<dbReference type="Pfam" id="PF10988">
    <property type="entry name" value="DUF2807"/>
    <property type="match status" value="1"/>
</dbReference>
<dbReference type="InterPro" id="IPR021255">
    <property type="entry name" value="DUF2807"/>
</dbReference>
<evidence type="ECO:0000313" key="3">
    <source>
        <dbReference type="Proteomes" id="UP000253436"/>
    </source>
</evidence>
<dbReference type="Proteomes" id="UP000253436">
    <property type="component" value="Unassembled WGS sequence"/>
</dbReference>
<feature type="domain" description="Putative auto-transporter adhesin head GIN" evidence="1">
    <location>
        <begin position="42"/>
        <end position="222"/>
    </location>
</feature>
<dbReference type="RefSeq" id="WP_114309004.1">
    <property type="nucleotide sequence ID" value="NZ_QPJO01000002.1"/>
</dbReference>
<evidence type="ECO:0000313" key="2">
    <source>
        <dbReference type="EMBL" id="RCW92332.1"/>
    </source>
</evidence>
<dbReference type="EMBL" id="QPJO01000002">
    <property type="protein sequence ID" value="RCW92332.1"/>
    <property type="molecule type" value="Genomic_DNA"/>
</dbReference>
<organism evidence="2 3">
    <name type="scientific">Winogradskyella arenosi</name>
    <dbReference type="NCBI Taxonomy" id="533325"/>
    <lineage>
        <taxon>Bacteria</taxon>
        <taxon>Pseudomonadati</taxon>
        <taxon>Bacteroidota</taxon>
        <taxon>Flavobacteriia</taxon>
        <taxon>Flavobacteriales</taxon>
        <taxon>Flavobacteriaceae</taxon>
        <taxon>Winogradskyella</taxon>
    </lineage>
</organism>
<keyword evidence="3" id="KW-1185">Reference proteome</keyword>
<comment type="caution">
    <text evidence="2">The sequence shown here is derived from an EMBL/GenBank/DDBJ whole genome shotgun (WGS) entry which is preliminary data.</text>
</comment>